<feature type="region of interest" description="Disordered" evidence="1">
    <location>
        <begin position="1"/>
        <end position="41"/>
    </location>
</feature>
<keyword evidence="3" id="KW-1185">Reference proteome</keyword>
<dbReference type="PANTHER" id="PTHR11886">
    <property type="entry name" value="DYNEIN LIGHT CHAIN"/>
    <property type="match status" value="1"/>
</dbReference>
<name>A0AAN7JU02_9MYRT</name>
<dbReference type="PANTHER" id="PTHR11886:SF92">
    <property type="entry name" value="DYNEIN LIGHT CHAIN"/>
    <property type="match status" value="1"/>
</dbReference>
<dbReference type="GO" id="GO:0045505">
    <property type="term" value="F:dynein intermediate chain binding"/>
    <property type="evidence" value="ECO:0007669"/>
    <property type="project" value="TreeGrafter"/>
</dbReference>
<accession>A0AAN7JU02</accession>
<proteinExistence type="predicted"/>
<dbReference type="FunFam" id="3.30.740.10:FF:000003">
    <property type="entry name" value="Dynein light chain"/>
    <property type="match status" value="1"/>
</dbReference>
<feature type="compositionally biased region" description="Basic and acidic residues" evidence="1">
    <location>
        <begin position="110"/>
        <end position="125"/>
    </location>
</feature>
<dbReference type="Pfam" id="PF01221">
    <property type="entry name" value="Dynein_light"/>
    <property type="match status" value="1"/>
</dbReference>
<dbReference type="InterPro" id="IPR001372">
    <property type="entry name" value="Dynein_light_chain_typ-1/2"/>
</dbReference>
<dbReference type="GO" id="GO:0005868">
    <property type="term" value="C:cytoplasmic dynein complex"/>
    <property type="evidence" value="ECO:0007669"/>
    <property type="project" value="TreeGrafter"/>
</dbReference>
<dbReference type="AlphaFoldDB" id="A0AAN7JU02"/>
<feature type="compositionally biased region" description="Polar residues" evidence="1">
    <location>
        <begin position="29"/>
        <end position="41"/>
    </location>
</feature>
<reference evidence="2 3" key="1">
    <citation type="journal article" date="2023" name="Hortic Res">
        <title>Pangenome of water caltrop reveals structural variations and asymmetric subgenome divergence after allopolyploidization.</title>
        <authorList>
            <person name="Zhang X."/>
            <person name="Chen Y."/>
            <person name="Wang L."/>
            <person name="Yuan Y."/>
            <person name="Fang M."/>
            <person name="Shi L."/>
            <person name="Lu R."/>
            <person name="Comes H.P."/>
            <person name="Ma Y."/>
            <person name="Chen Y."/>
            <person name="Huang G."/>
            <person name="Zhou Y."/>
            <person name="Zheng Z."/>
            <person name="Qiu Y."/>
        </authorList>
    </citation>
    <scope>NUCLEOTIDE SEQUENCE [LARGE SCALE GENOMIC DNA]</scope>
    <source>
        <tissue evidence="2">Roots</tissue>
    </source>
</reference>
<feature type="compositionally biased region" description="Basic residues" evidence="1">
    <location>
        <begin position="1"/>
        <end position="10"/>
    </location>
</feature>
<dbReference type="SUPFAM" id="SSF54648">
    <property type="entry name" value="DLC"/>
    <property type="match status" value="1"/>
</dbReference>
<protein>
    <recommendedName>
        <fullName evidence="4">Dynein light chain</fullName>
    </recommendedName>
</protein>
<feature type="region of interest" description="Disordered" evidence="1">
    <location>
        <begin position="105"/>
        <end position="125"/>
    </location>
</feature>
<sequence>MAPNTMHRRGSANPEAPSSTLKSDHSKPYTANNSEPCLRSQNQHLLSNFNRLNSSYRAHTPSKPFDSLQKPPRTSTDVRFQAKDLSLSADFDSAYSLKKIAWPTEKQRRKTEEPPRKQPSVKFDDLKKRASAEEAVVDIGKFDNLALGTELCKLSREGAGTTKRRSSVSSSMAGGIGRRPLCGRQVELEDVFASNAVKVVSVDMPPLMQVHAVDSARKAYDSLEKFSSKSLALSLKKEFDGVYGPAWHCIVGTSFGSFVTHSVGGFIYFSMDHKMYILLFKTNARRAD</sequence>
<feature type="region of interest" description="Disordered" evidence="1">
    <location>
        <begin position="55"/>
        <end position="75"/>
    </location>
</feature>
<gene>
    <name evidence="2" type="ORF">SAY87_021703</name>
</gene>
<dbReference type="SMART" id="SM01375">
    <property type="entry name" value="Dynein_light"/>
    <property type="match status" value="1"/>
</dbReference>
<comment type="caution">
    <text evidence="2">The sequence shown here is derived from an EMBL/GenBank/DDBJ whole genome shotgun (WGS) entry which is preliminary data.</text>
</comment>
<organism evidence="2 3">
    <name type="scientific">Trapa incisa</name>
    <dbReference type="NCBI Taxonomy" id="236973"/>
    <lineage>
        <taxon>Eukaryota</taxon>
        <taxon>Viridiplantae</taxon>
        <taxon>Streptophyta</taxon>
        <taxon>Embryophyta</taxon>
        <taxon>Tracheophyta</taxon>
        <taxon>Spermatophyta</taxon>
        <taxon>Magnoliopsida</taxon>
        <taxon>eudicotyledons</taxon>
        <taxon>Gunneridae</taxon>
        <taxon>Pentapetalae</taxon>
        <taxon>rosids</taxon>
        <taxon>malvids</taxon>
        <taxon>Myrtales</taxon>
        <taxon>Lythraceae</taxon>
        <taxon>Trapa</taxon>
    </lineage>
</organism>
<dbReference type="Gene3D" id="3.30.740.10">
    <property type="entry name" value="Protein Inhibitor Of Neuronal Nitric Oxide Synthase"/>
    <property type="match status" value="1"/>
</dbReference>
<evidence type="ECO:0000313" key="2">
    <source>
        <dbReference type="EMBL" id="KAK4752905.1"/>
    </source>
</evidence>
<evidence type="ECO:0000256" key="1">
    <source>
        <dbReference type="SAM" id="MobiDB-lite"/>
    </source>
</evidence>
<dbReference type="EMBL" id="JAXIOK010000016">
    <property type="protein sequence ID" value="KAK4752905.1"/>
    <property type="molecule type" value="Genomic_DNA"/>
</dbReference>
<dbReference type="GO" id="GO:0007017">
    <property type="term" value="P:microtubule-based process"/>
    <property type="evidence" value="ECO:0007669"/>
    <property type="project" value="InterPro"/>
</dbReference>
<evidence type="ECO:0008006" key="4">
    <source>
        <dbReference type="Google" id="ProtNLM"/>
    </source>
</evidence>
<dbReference type="Proteomes" id="UP001345219">
    <property type="component" value="Chromosome 16"/>
</dbReference>
<dbReference type="CDD" id="cd21452">
    <property type="entry name" value="DLC-like_DYNLL1_DYNLL2"/>
    <property type="match status" value="1"/>
</dbReference>
<evidence type="ECO:0000313" key="3">
    <source>
        <dbReference type="Proteomes" id="UP001345219"/>
    </source>
</evidence>
<dbReference type="InterPro" id="IPR037177">
    <property type="entry name" value="DLC_sf"/>
</dbReference>